<dbReference type="AlphaFoldDB" id="A0A2S4V0A6"/>
<dbReference type="PROSITE" id="PS50033">
    <property type="entry name" value="UBX"/>
    <property type="match status" value="1"/>
</dbReference>
<feature type="compositionally biased region" description="Low complexity" evidence="1">
    <location>
        <begin position="87"/>
        <end position="121"/>
    </location>
</feature>
<evidence type="ECO:0000256" key="1">
    <source>
        <dbReference type="SAM" id="MobiDB-lite"/>
    </source>
</evidence>
<organism evidence="3 4">
    <name type="scientific">Puccinia striiformis</name>
    <dbReference type="NCBI Taxonomy" id="27350"/>
    <lineage>
        <taxon>Eukaryota</taxon>
        <taxon>Fungi</taxon>
        <taxon>Dikarya</taxon>
        <taxon>Basidiomycota</taxon>
        <taxon>Pucciniomycotina</taxon>
        <taxon>Pucciniomycetes</taxon>
        <taxon>Pucciniales</taxon>
        <taxon>Pucciniaceae</taxon>
        <taxon>Puccinia</taxon>
    </lineage>
</organism>
<feature type="region of interest" description="Disordered" evidence="1">
    <location>
        <begin position="291"/>
        <end position="323"/>
    </location>
</feature>
<comment type="caution">
    <text evidence="3">The sequence shown here is derived from an EMBL/GenBank/DDBJ whole genome shotgun (WGS) entry which is preliminary data.</text>
</comment>
<dbReference type="GO" id="GO:0005737">
    <property type="term" value="C:cytoplasm"/>
    <property type="evidence" value="ECO:0007669"/>
    <property type="project" value="TreeGrafter"/>
</dbReference>
<feature type="non-terminal residue" evidence="3">
    <location>
        <position position="381"/>
    </location>
</feature>
<feature type="non-terminal residue" evidence="3">
    <location>
        <position position="1"/>
    </location>
</feature>
<feature type="region of interest" description="Disordered" evidence="1">
    <location>
        <begin position="64"/>
        <end position="123"/>
    </location>
</feature>
<dbReference type="VEuPathDB" id="FungiDB:PSTT_11406"/>
<evidence type="ECO:0000259" key="2">
    <source>
        <dbReference type="PROSITE" id="PS50033"/>
    </source>
</evidence>
<dbReference type="SUPFAM" id="SSF54236">
    <property type="entry name" value="Ubiquitin-like"/>
    <property type="match status" value="1"/>
</dbReference>
<evidence type="ECO:0000313" key="4">
    <source>
        <dbReference type="Proteomes" id="UP000239156"/>
    </source>
</evidence>
<keyword evidence="4" id="KW-1185">Reference proteome</keyword>
<dbReference type="Gene3D" id="3.10.20.90">
    <property type="entry name" value="Phosphatidylinositol 3-kinase Catalytic Subunit, Chain A, domain 1"/>
    <property type="match status" value="1"/>
</dbReference>
<reference evidence="3" key="1">
    <citation type="submission" date="2017-12" db="EMBL/GenBank/DDBJ databases">
        <title>Gene loss provides genomic basis for host adaptation in cereal stripe rust fungi.</title>
        <authorList>
            <person name="Xia C."/>
        </authorList>
    </citation>
    <scope>NUCLEOTIDE SEQUENCE [LARGE SCALE GENOMIC DNA]</scope>
    <source>
        <strain evidence="3">93-210</strain>
    </source>
</reference>
<dbReference type="Pfam" id="PF00789">
    <property type="entry name" value="UBX"/>
    <property type="match status" value="1"/>
</dbReference>
<dbReference type="PANTHER" id="PTHR46467">
    <property type="entry name" value="TETHER CONTAINING UBX DOMAIN FOR GLUT4"/>
    <property type="match status" value="1"/>
</dbReference>
<dbReference type="Proteomes" id="UP000239156">
    <property type="component" value="Unassembled WGS sequence"/>
</dbReference>
<dbReference type="GO" id="GO:0006886">
    <property type="term" value="P:intracellular protein transport"/>
    <property type="evidence" value="ECO:0007669"/>
    <property type="project" value="TreeGrafter"/>
</dbReference>
<dbReference type="GO" id="GO:0012506">
    <property type="term" value="C:vesicle membrane"/>
    <property type="evidence" value="ECO:0007669"/>
    <property type="project" value="TreeGrafter"/>
</dbReference>
<sequence length="381" mass="42242">SSTVQLPSDHGQCPRSNQSCKGGKKLNTHKGWANRSASGRVQFVQIGRLPRQLEMLPVVATTRHPVPRVHPGGGRNINTTMDEESKQPLISSSEPSIQPSQTPMSSSETPSTSASATTQPSNHLAKEVKVWLPSANAQPAPRPPLGDEYFIPTAAEAQRAFSGQVANREKLTDSPMLTKTLRERELNQKKNQKLARFPITRIRIKFGDRSMLEGSFPSTSKISDVYKFVKESLSEDVRTKPFILYQTPPRREFLLKDQKTASSNLLDLQLAPSSLLLIKFSDEVYNHSSKPPPLTSELWRTAQPLPAPPSLEPESGSKQTDSALEKGKHKIDELLKSGAKAPKWLQNLIASREDTIFYPLIMPLLCIIKLSNLINAVLYLV</sequence>
<feature type="domain" description="UBX" evidence="2">
    <location>
        <begin position="195"/>
        <end position="278"/>
    </location>
</feature>
<dbReference type="SMART" id="SM00166">
    <property type="entry name" value="UBX"/>
    <property type="match status" value="1"/>
</dbReference>
<dbReference type="GO" id="GO:0005634">
    <property type="term" value="C:nucleus"/>
    <property type="evidence" value="ECO:0007669"/>
    <property type="project" value="TreeGrafter"/>
</dbReference>
<proteinExistence type="predicted"/>
<protein>
    <recommendedName>
        <fullName evidence="2">UBX domain-containing protein</fullName>
    </recommendedName>
</protein>
<feature type="region of interest" description="Disordered" evidence="1">
    <location>
        <begin position="1"/>
        <end position="33"/>
    </location>
</feature>
<dbReference type="PANTHER" id="PTHR46467:SF1">
    <property type="entry name" value="TETHER CONTAINING UBX DOMAIN FOR GLUT4"/>
    <property type="match status" value="1"/>
</dbReference>
<dbReference type="InterPro" id="IPR029071">
    <property type="entry name" value="Ubiquitin-like_domsf"/>
</dbReference>
<accession>A0A2S4V0A6</accession>
<dbReference type="InterPro" id="IPR001012">
    <property type="entry name" value="UBX_dom"/>
</dbReference>
<evidence type="ECO:0000313" key="3">
    <source>
        <dbReference type="EMBL" id="POW02957.1"/>
    </source>
</evidence>
<gene>
    <name evidence="3" type="ORF">PSTT_11406</name>
</gene>
<dbReference type="EMBL" id="PKSL01000133">
    <property type="protein sequence ID" value="POW02957.1"/>
    <property type="molecule type" value="Genomic_DNA"/>
</dbReference>
<name>A0A2S4V0A6_9BASI</name>